<reference evidence="1" key="1">
    <citation type="submission" date="2024-04" db="EMBL/GenBank/DDBJ databases">
        <authorList>
            <consortium name="Molecular Ecology Group"/>
        </authorList>
    </citation>
    <scope>NUCLEOTIDE SEQUENCE</scope>
</reference>
<dbReference type="EMBL" id="OZ034832">
    <property type="protein sequence ID" value="CAL1689466.1"/>
    <property type="molecule type" value="Genomic_DNA"/>
</dbReference>
<proteinExistence type="predicted"/>
<protein>
    <submittedName>
        <fullName evidence="1">Uncharacterized protein</fullName>
    </submittedName>
</protein>
<gene>
    <name evidence="1" type="ORF">LPLAT_LOCUS14390</name>
</gene>
<dbReference type="AlphaFoldDB" id="A0AAV2P978"/>
<name>A0AAV2P978_9HYME</name>
<evidence type="ECO:0000313" key="2">
    <source>
        <dbReference type="Proteomes" id="UP001497644"/>
    </source>
</evidence>
<sequence length="76" mass="8583">MGHWVKVLAASERASERASEPLISDQYSRRASSLRAFFASRRIPSGTADSPLMISPLRIPSRKYIASHLRTMLPIW</sequence>
<organism evidence="1 2">
    <name type="scientific">Lasius platythorax</name>
    <dbReference type="NCBI Taxonomy" id="488582"/>
    <lineage>
        <taxon>Eukaryota</taxon>
        <taxon>Metazoa</taxon>
        <taxon>Ecdysozoa</taxon>
        <taxon>Arthropoda</taxon>
        <taxon>Hexapoda</taxon>
        <taxon>Insecta</taxon>
        <taxon>Pterygota</taxon>
        <taxon>Neoptera</taxon>
        <taxon>Endopterygota</taxon>
        <taxon>Hymenoptera</taxon>
        <taxon>Apocrita</taxon>
        <taxon>Aculeata</taxon>
        <taxon>Formicoidea</taxon>
        <taxon>Formicidae</taxon>
        <taxon>Formicinae</taxon>
        <taxon>Lasius</taxon>
        <taxon>Lasius</taxon>
    </lineage>
</organism>
<evidence type="ECO:0000313" key="1">
    <source>
        <dbReference type="EMBL" id="CAL1689466.1"/>
    </source>
</evidence>
<accession>A0AAV2P978</accession>
<dbReference type="Proteomes" id="UP001497644">
    <property type="component" value="Chromosome 9"/>
</dbReference>
<keyword evidence="2" id="KW-1185">Reference proteome</keyword>